<name>A0ABP8XVX2_9PSEU</name>
<gene>
    <name evidence="2" type="ORF">GCM10023215_66830</name>
</gene>
<reference evidence="3" key="1">
    <citation type="journal article" date="2019" name="Int. J. Syst. Evol. Microbiol.">
        <title>The Global Catalogue of Microorganisms (GCM) 10K type strain sequencing project: providing services to taxonomists for standard genome sequencing and annotation.</title>
        <authorList>
            <consortium name="The Broad Institute Genomics Platform"/>
            <consortium name="The Broad Institute Genome Sequencing Center for Infectious Disease"/>
            <person name="Wu L."/>
            <person name="Ma J."/>
        </authorList>
    </citation>
    <scope>NUCLEOTIDE SEQUENCE [LARGE SCALE GENOMIC DNA]</scope>
    <source>
        <strain evidence="3">JCM 18055</strain>
    </source>
</reference>
<evidence type="ECO:0000313" key="2">
    <source>
        <dbReference type="EMBL" id="GAA4714275.1"/>
    </source>
</evidence>
<organism evidence="2 3">
    <name type="scientific">Pseudonocardia yuanmonensis</name>
    <dbReference type="NCBI Taxonomy" id="1095914"/>
    <lineage>
        <taxon>Bacteria</taxon>
        <taxon>Bacillati</taxon>
        <taxon>Actinomycetota</taxon>
        <taxon>Actinomycetes</taxon>
        <taxon>Pseudonocardiales</taxon>
        <taxon>Pseudonocardiaceae</taxon>
        <taxon>Pseudonocardia</taxon>
    </lineage>
</organism>
<feature type="compositionally biased region" description="Polar residues" evidence="1">
    <location>
        <begin position="50"/>
        <end position="59"/>
    </location>
</feature>
<feature type="region of interest" description="Disordered" evidence="1">
    <location>
        <begin position="21"/>
        <end position="59"/>
    </location>
</feature>
<proteinExistence type="predicted"/>
<evidence type="ECO:0000256" key="1">
    <source>
        <dbReference type="SAM" id="MobiDB-lite"/>
    </source>
</evidence>
<sequence length="86" mass="8693">MGFGESGSAALGLRDGLELAVGTGTGGADQVDGEDPEAIHTRPNPIQRETGMSSPLTSTPQRNCIVGVRYISVPSVVSGISRAAAP</sequence>
<protein>
    <submittedName>
        <fullName evidence="2">Uncharacterized protein</fullName>
    </submittedName>
</protein>
<evidence type="ECO:0000313" key="3">
    <source>
        <dbReference type="Proteomes" id="UP001500325"/>
    </source>
</evidence>
<accession>A0ABP8XVX2</accession>
<keyword evidence="3" id="KW-1185">Reference proteome</keyword>
<comment type="caution">
    <text evidence="2">The sequence shown here is derived from an EMBL/GenBank/DDBJ whole genome shotgun (WGS) entry which is preliminary data.</text>
</comment>
<dbReference type="Proteomes" id="UP001500325">
    <property type="component" value="Unassembled WGS sequence"/>
</dbReference>
<dbReference type="EMBL" id="BAABIC010000041">
    <property type="protein sequence ID" value="GAA4714275.1"/>
    <property type="molecule type" value="Genomic_DNA"/>
</dbReference>